<dbReference type="RefSeq" id="WP_344872994.1">
    <property type="nucleotide sequence ID" value="NZ_BAABAL010000006.1"/>
</dbReference>
<comment type="caution">
    <text evidence="1">The sequence shown here is derived from an EMBL/GenBank/DDBJ whole genome shotgun (WGS) entry which is preliminary data.</text>
</comment>
<keyword evidence="2" id="KW-1185">Reference proteome</keyword>
<dbReference type="Proteomes" id="UP001501747">
    <property type="component" value="Unassembled WGS sequence"/>
</dbReference>
<gene>
    <name evidence="1" type="ORF">GCM10022247_19500</name>
</gene>
<protein>
    <submittedName>
        <fullName evidence="1">Uncharacterized protein</fullName>
    </submittedName>
</protein>
<dbReference type="EMBL" id="BAABAL010000006">
    <property type="protein sequence ID" value="GAA3999343.1"/>
    <property type="molecule type" value="Genomic_DNA"/>
</dbReference>
<organism evidence="1 2">
    <name type="scientific">Allokutzneria multivorans</name>
    <dbReference type="NCBI Taxonomy" id="1142134"/>
    <lineage>
        <taxon>Bacteria</taxon>
        <taxon>Bacillati</taxon>
        <taxon>Actinomycetota</taxon>
        <taxon>Actinomycetes</taxon>
        <taxon>Pseudonocardiales</taxon>
        <taxon>Pseudonocardiaceae</taxon>
        <taxon>Allokutzneria</taxon>
    </lineage>
</organism>
<reference evidence="2" key="1">
    <citation type="journal article" date="2019" name="Int. J. Syst. Evol. Microbiol.">
        <title>The Global Catalogue of Microorganisms (GCM) 10K type strain sequencing project: providing services to taxonomists for standard genome sequencing and annotation.</title>
        <authorList>
            <consortium name="The Broad Institute Genomics Platform"/>
            <consortium name="The Broad Institute Genome Sequencing Center for Infectious Disease"/>
            <person name="Wu L."/>
            <person name="Ma J."/>
        </authorList>
    </citation>
    <scope>NUCLEOTIDE SEQUENCE [LARGE SCALE GENOMIC DNA]</scope>
    <source>
        <strain evidence="2">JCM 17342</strain>
    </source>
</reference>
<name>A0ABP7RM30_9PSEU</name>
<proteinExistence type="predicted"/>
<evidence type="ECO:0000313" key="2">
    <source>
        <dbReference type="Proteomes" id="UP001501747"/>
    </source>
</evidence>
<evidence type="ECO:0000313" key="1">
    <source>
        <dbReference type="EMBL" id="GAA3999343.1"/>
    </source>
</evidence>
<sequence length="69" mass="6869">MTRLVPIAVLGAVLIGAGLIGTGLIGVGAADGEPDRPRVEVVESGVIIKVDLQMPVARAAGTILAHATT</sequence>
<accession>A0ABP7RM30</accession>